<dbReference type="AlphaFoldDB" id="A0A558IPE2"/>
<proteinExistence type="predicted"/>
<comment type="caution">
    <text evidence="1">The sequence shown here is derived from an EMBL/GenBank/DDBJ whole genome shotgun (WGS) entry which is preliminary data.</text>
</comment>
<accession>A0A558IPE2</accession>
<evidence type="ECO:0000313" key="1">
    <source>
        <dbReference type="EMBL" id="TVU83288.1"/>
    </source>
</evidence>
<organism evidence="1 2">
    <name type="scientific">Corynebacterium aurimucosum</name>
    <dbReference type="NCBI Taxonomy" id="169292"/>
    <lineage>
        <taxon>Bacteria</taxon>
        <taxon>Bacillati</taxon>
        <taxon>Actinomycetota</taxon>
        <taxon>Actinomycetes</taxon>
        <taxon>Mycobacteriales</taxon>
        <taxon>Corynebacteriaceae</taxon>
        <taxon>Corynebacterium</taxon>
    </lineage>
</organism>
<sequence length="133" mass="14605">MTMPSDSLRHVMPWAVTFKPIAGTAILNKSEGGRYIWLEPGTYSLVLTTEFDKPTYLSARRNVNMSGAFINLQSGQAAIPGVPRTFAPVTFTVADGETAEVRVFTSPGPEDSDISNYRRAAVQILPLPDRQIF</sequence>
<dbReference type="EMBL" id="VMTX01000009">
    <property type="protein sequence ID" value="TVU83288.1"/>
    <property type="molecule type" value="Genomic_DNA"/>
</dbReference>
<gene>
    <name evidence="1" type="ORF">FQN05_07310</name>
</gene>
<reference evidence="1 2" key="1">
    <citation type="submission" date="2019-07" db="EMBL/GenBank/DDBJ databases">
        <title>Draft genome of C. aurimucosum strain 15-4290.</title>
        <authorList>
            <person name="Pacheco L.G.C."/>
            <person name="Aguiar E.R.G.R."/>
            <person name="Navas J."/>
            <person name="Santos C.S."/>
            <person name="Rocha D.J.P.G."/>
        </authorList>
    </citation>
    <scope>NUCLEOTIDE SEQUENCE [LARGE SCALE GENOMIC DNA]</scope>
    <source>
        <strain evidence="1 2">15-4290</strain>
    </source>
</reference>
<evidence type="ECO:0000313" key="2">
    <source>
        <dbReference type="Proteomes" id="UP000320648"/>
    </source>
</evidence>
<protein>
    <submittedName>
        <fullName evidence="1">Uncharacterized protein</fullName>
    </submittedName>
</protein>
<dbReference type="Proteomes" id="UP000320648">
    <property type="component" value="Unassembled WGS sequence"/>
</dbReference>
<dbReference type="RefSeq" id="WP_158381643.1">
    <property type="nucleotide sequence ID" value="NZ_VMTX01000009.1"/>
</dbReference>
<name>A0A558IPE2_9CORY</name>